<evidence type="ECO:0000256" key="1">
    <source>
        <dbReference type="SAM" id="Phobius"/>
    </source>
</evidence>
<accession>A0A151RP89</accession>
<sequence length="75" mass="8369">DLIGYVTGDTPCPLAIISSIDASSVPSHAFPLWIRRDKLLHIAFLALLFYIASLLTLARYVMAFTNTSRDTWLTL</sequence>
<name>A0A151RP89_CAJCA</name>
<gene>
    <name evidence="2" type="ORF">KK1_034165</name>
</gene>
<dbReference type="Gramene" id="C.cajan_38794.t">
    <property type="protein sequence ID" value="C.cajan_38794.t.cds1"/>
    <property type="gene ID" value="C.cajan_38794"/>
</dbReference>
<feature type="transmembrane region" description="Helical" evidence="1">
    <location>
        <begin position="39"/>
        <end position="62"/>
    </location>
</feature>
<dbReference type="AlphaFoldDB" id="A0A151RP89"/>
<reference evidence="2" key="1">
    <citation type="journal article" date="2012" name="Nat. Biotechnol.">
        <title>Draft genome sequence of pigeonpea (Cajanus cajan), an orphan legume crop of resource-poor farmers.</title>
        <authorList>
            <person name="Varshney R.K."/>
            <person name="Chen W."/>
            <person name="Li Y."/>
            <person name="Bharti A.K."/>
            <person name="Saxena R.K."/>
            <person name="Schlueter J.A."/>
            <person name="Donoghue M.T."/>
            <person name="Azam S."/>
            <person name="Fan G."/>
            <person name="Whaley A.M."/>
            <person name="Farmer A.D."/>
            <person name="Sheridan J."/>
            <person name="Iwata A."/>
            <person name="Tuteja R."/>
            <person name="Penmetsa R.V."/>
            <person name="Wu W."/>
            <person name="Upadhyaya H.D."/>
            <person name="Yang S.P."/>
            <person name="Shah T."/>
            <person name="Saxena K.B."/>
            <person name="Michael T."/>
            <person name="McCombie W.R."/>
            <person name="Yang B."/>
            <person name="Zhang G."/>
            <person name="Yang H."/>
            <person name="Wang J."/>
            <person name="Spillane C."/>
            <person name="Cook D.R."/>
            <person name="May G.D."/>
            <person name="Xu X."/>
            <person name="Jackson S.A."/>
        </authorList>
    </citation>
    <scope>NUCLEOTIDE SEQUENCE [LARGE SCALE GENOMIC DNA]</scope>
</reference>
<keyword evidence="1" id="KW-0472">Membrane</keyword>
<feature type="non-terminal residue" evidence="2">
    <location>
        <position position="1"/>
    </location>
</feature>
<organism evidence="2 3">
    <name type="scientific">Cajanus cajan</name>
    <name type="common">Pigeon pea</name>
    <name type="synonym">Cajanus indicus</name>
    <dbReference type="NCBI Taxonomy" id="3821"/>
    <lineage>
        <taxon>Eukaryota</taxon>
        <taxon>Viridiplantae</taxon>
        <taxon>Streptophyta</taxon>
        <taxon>Embryophyta</taxon>
        <taxon>Tracheophyta</taxon>
        <taxon>Spermatophyta</taxon>
        <taxon>Magnoliopsida</taxon>
        <taxon>eudicotyledons</taxon>
        <taxon>Gunneridae</taxon>
        <taxon>Pentapetalae</taxon>
        <taxon>rosids</taxon>
        <taxon>fabids</taxon>
        <taxon>Fabales</taxon>
        <taxon>Fabaceae</taxon>
        <taxon>Papilionoideae</taxon>
        <taxon>50 kb inversion clade</taxon>
        <taxon>NPAAA clade</taxon>
        <taxon>indigoferoid/millettioid clade</taxon>
        <taxon>Phaseoleae</taxon>
        <taxon>Cajanus</taxon>
    </lineage>
</organism>
<evidence type="ECO:0000313" key="3">
    <source>
        <dbReference type="Proteomes" id="UP000075243"/>
    </source>
</evidence>
<keyword evidence="3" id="KW-1185">Reference proteome</keyword>
<dbReference type="EMBL" id="KQ483630">
    <property type="protein sequence ID" value="KYP44340.1"/>
    <property type="molecule type" value="Genomic_DNA"/>
</dbReference>
<evidence type="ECO:0000313" key="2">
    <source>
        <dbReference type="EMBL" id="KYP44340.1"/>
    </source>
</evidence>
<proteinExistence type="predicted"/>
<protein>
    <submittedName>
        <fullName evidence="2">Uncharacterized protein</fullName>
    </submittedName>
</protein>
<keyword evidence="1" id="KW-0812">Transmembrane</keyword>
<keyword evidence="1" id="KW-1133">Transmembrane helix</keyword>
<dbReference type="Proteomes" id="UP000075243">
    <property type="component" value="Unassembled WGS sequence"/>
</dbReference>